<protein>
    <submittedName>
        <fullName evidence="2">HNH endonuclease</fullName>
    </submittedName>
</protein>
<proteinExistence type="predicted"/>
<reference evidence="2" key="1">
    <citation type="submission" date="2022-05" db="EMBL/GenBank/DDBJ databases">
        <title>Alysiella filiformis genome sequencing.</title>
        <authorList>
            <person name="Viehboeck T."/>
        </authorList>
    </citation>
    <scope>NUCLEOTIDE SEQUENCE</scope>
    <source>
        <strain evidence="2">DSM 2580</strain>
    </source>
</reference>
<dbReference type="SMART" id="SM00507">
    <property type="entry name" value="HNHc"/>
    <property type="match status" value="1"/>
</dbReference>
<evidence type="ECO:0000313" key="3">
    <source>
        <dbReference type="Proteomes" id="UP001056819"/>
    </source>
</evidence>
<name>A0AAE9HWU7_9NEIS</name>
<dbReference type="RefSeq" id="WP_051532006.1">
    <property type="nucleotide sequence ID" value="NZ_CP097501.1"/>
</dbReference>
<dbReference type="InterPro" id="IPR003615">
    <property type="entry name" value="HNH_nuc"/>
</dbReference>
<keyword evidence="2" id="KW-0255">Endonuclease</keyword>
<accession>A0AAE9HWU7</accession>
<gene>
    <name evidence="2" type="ORF">LNQ82_00995</name>
</gene>
<evidence type="ECO:0000259" key="1">
    <source>
        <dbReference type="SMART" id="SM00507"/>
    </source>
</evidence>
<sequence>MSIEDVLAELRELAQGMTGKKELLEFQLQPVELEEIRQLGTREGLVVDITSSDLTICPTTGIFLYKGQHILLFIPDHSYANKFEKVVSGEDLGNRFHLCDCSTIYKMMESNRFQRYKATNNTEGIFPIVGSNGHQKADVALKVCKNCLYKLNYQNYAEENTSVRLRTFDNFHLDEFFKANHTKFEQIPEDIGQDKAGYPDNWKEISRQYRESVKWCCEDCGLNLAQHRYLLDVHHRNGAKHDCRIGNLRALCKECHTKQPVHGHYRRVAAKGVAECRNLRKWQQAQWHCRDE</sequence>
<keyword evidence="2" id="KW-0540">Nuclease</keyword>
<dbReference type="CDD" id="cd00085">
    <property type="entry name" value="HNHc"/>
    <property type="match status" value="1"/>
</dbReference>
<dbReference type="EMBL" id="CP097501">
    <property type="protein sequence ID" value="URD67770.1"/>
    <property type="molecule type" value="Genomic_DNA"/>
</dbReference>
<feature type="domain" description="HNH nuclease" evidence="1">
    <location>
        <begin position="204"/>
        <end position="257"/>
    </location>
</feature>
<organism evidence="2 3">
    <name type="scientific">Conchiformibius steedae DSM 2580</name>
    <dbReference type="NCBI Taxonomy" id="1121352"/>
    <lineage>
        <taxon>Bacteria</taxon>
        <taxon>Pseudomonadati</taxon>
        <taxon>Pseudomonadota</taxon>
        <taxon>Betaproteobacteria</taxon>
        <taxon>Neisseriales</taxon>
        <taxon>Neisseriaceae</taxon>
        <taxon>Conchiformibius</taxon>
    </lineage>
</organism>
<evidence type="ECO:0000313" key="2">
    <source>
        <dbReference type="EMBL" id="URD67770.1"/>
    </source>
</evidence>
<keyword evidence="2" id="KW-0378">Hydrolase</keyword>
<dbReference type="GO" id="GO:0004519">
    <property type="term" value="F:endonuclease activity"/>
    <property type="evidence" value="ECO:0007669"/>
    <property type="project" value="UniProtKB-KW"/>
</dbReference>
<dbReference type="Proteomes" id="UP001056819">
    <property type="component" value="Chromosome"/>
</dbReference>
<dbReference type="AlphaFoldDB" id="A0AAE9HWU7"/>